<keyword evidence="8" id="KW-1133">Transmembrane helix</keyword>
<evidence type="ECO:0000256" key="5">
    <source>
        <dbReference type="ARBA" id="ARBA00023004"/>
    </source>
</evidence>
<evidence type="ECO:0000256" key="6">
    <source>
        <dbReference type="PIRSR" id="PIRSR602401-1"/>
    </source>
</evidence>
<evidence type="ECO:0000313" key="9">
    <source>
        <dbReference type="EMBL" id="EFX00361.1"/>
    </source>
</evidence>
<evidence type="ECO:0000256" key="4">
    <source>
        <dbReference type="ARBA" id="ARBA00022723"/>
    </source>
</evidence>
<evidence type="ECO:0000256" key="3">
    <source>
        <dbReference type="ARBA" id="ARBA00022617"/>
    </source>
</evidence>
<dbReference type="InParanoid" id="F0XPA3"/>
<dbReference type="OrthoDB" id="1470350at2759"/>
<dbReference type="SUPFAM" id="SSF48264">
    <property type="entry name" value="Cytochrome P450"/>
    <property type="match status" value="1"/>
</dbReference>
<organism evidence="10">
    <name type="scientific">Grosmannia clavigera (strain kw1407 / UAMH 11150)</name>
    <name type="common">Blue stain fungus</name>
    <name type="synonym">Graphiocladiella clavigera</name>
    <dbReference type="NCBI Taxonomy" id="655863"/>
    <lineage>
        <taxon>Eukaryota</taxon>
        <taxon>Fungi</taxon>
        <taxon>Dikarya</taxon>
        <taxon>Ascomycota</taxon>
        <taxon>Pezizomycotina</taxon>
        <taxon>Sordariomycetes</taxon>
        <taxon>Sordariomycetidae</taxon>
        <taxon>Ophiostomatales</taxon>
        <taxon>Ophiostomataceae</taxon>
        <taxon>Leptographium</taxon>
    </lineage>
</organism>
<dbReference type="PANTHER" id="PTHR24305">
    <property type="entry name" value="CYTOCHROME P450"/>
    <property type="match status" value="1"/>
</dbReference>
<name>F0XPA3_GROCL</name>
<dbReference type="InterPro" id="IPR050121">
    <property type="entry name" value="Cytochrome_P450_monoxygenase"/>
</dbReference>
<dbReference type="RefSeq" id="XP_014169843.1">
    <property type="nucleotide sequence ID" value="XM_014314368.1"/>
</dbReference>
<keyword evidence="10" id="KW-1185">Reference proteome</keyword>
<evidence type="ECO:0000256" key="7">
    <source>
        <dbReference type="RuleBase" id="RU000461"/>
    </source>
</evidence>
<dbReference type="GO" id="GO:0016705">
    <property type="term" value="F:oxidoreductase activity, acting on paired donors, with incorporation or reduction of molecular oxygen"/>
    <property type="evidence" value="ECO:0007669"/>
    <property type="project" value="InterPro"/>
</dbReference>
<dbReference type="STRING" id="655863.F0XPA3"/>
<dbReference type="eggNOG" id="KOG0157">
    <property type="taxonomic scope" value="Eukaryota"/>
</dbReference>
<evidence type="ECO:0000256" key="1">
    <source>
        <dbReference type="ARBA" id="ARBA00001971"/>
    </source>
</evidence>
<proteinExistence type="inferred from homology"/>
<comment type="cofactor">
    <cofactor evidence="1 6">
        <name>heme</name>
        <dbReference type="ChEBI" id="CHEBI:30413"/>
    </cofactor>
</comment>
<feature type="transmembrane region" description="Helical" evidence="8">
    <location>
        <begin position="31"/>
        <end position="50"/>
    </location>
</feature>
<dbReference type="GO" id="GO:0020037">
    <property type="term" value="F:heme binding"/>
    <property type="evidence" value="ECO:0007669"/>
    <property type="project" value="InterPro"/>
</dbReference>
<dbReference type="PRINTS" id="PR00385">
    <property type="entry name" value="P450"/>
</dbReference>
<dbReference type="InterPro" id="IPR002401">
    <property type="entry name" value="Cyt_P450_E_grp-I"/>
</dbReference>
<evidence type="ECO:0000256" key="8">
    <source>
        <dbReference type="SAM" id="Phobius"/>
    </source>
</evidence>
<feature type="binding site" description="axial binding residue" evidence="6">
    <location>
        <position position="466"/>
    </location>
    <ligand>
        <name>heme</name>
        <dbReference type="ChEBI" id="CHEBI:30413"/>
    </ligand>
    <ligandPart>
        <name>Fe</name>
        <dbReference type="ChEBI" id="CHEBI:18248"/>
    </ligandPart>
</feature>
<dbReference type="GO" id="GO:0004497">
    <property type="term" value="F:monooxygenase activity"/>
    <property type="evidence" value="ECO:0007669"/>
    <property type="project" value="UniProtKB-KW"/>
</dbReference>
<keyword evidence="7" id="KW-0560">Oxidoreductase</keyword>
<dbReference type="AlphaFoldDB" id="F0XPA3"/>
<dbReference type="InterPro" id="IPR017972">
    <property type="entry name" value="Cyt_P450_CS"/>
</dbReference>
<protein>
    <submittedName>
        <fullName evidence="9">Cytochrome p450 monooxygenase</fullName>
    </submittedName>
</protein>
<dbReference type="Gene3D" id="1.10.630.10">
    <property type="entry name" value="Cytochrome P450"/>
    <property type="match status" value="1"/>
</dbReference>
<dbReference type="PANTHER" id="PTHR24305:SF166">
    <property type="entry name" value="CYTOCHROME P450 12A4, MITOCHONDRIAL-RELATED"/>
    <property type="match status" value="1"/>
</dbReference>
<dbReference type="HOGENOM" id="CLU_001570_14_4_1"/>
<dbReference type="InterPro" id="IPR001128">
    <property type="entry name" value="Cyt_P450"/>
</dbReference>
<dbReference type="Proteomes" id="UP000007796">
    <property type="component" value="Unassembled WGS sequence"/>
</dbReference>
<dbReference type="PRINTS" id="PR00463">
    <property type="entry name" value="EP450I"/>
</dbReference>
<dbReference type="PROSITE" id="PS00086">
    <property type="entry name" value="CYTOCHROME_P450"/>
    <property type="match status" value="1"/>
</dbReference>
<accession>F0XPA3</accession>
<keyword evidence="3 6" id="KW-0349">Heme</keyword>
<gene>
    <name evidence="9" type="ORF">CMQ_7363</name>
</gene>
<keyword evidence="5 6" id="KW-0408">Iron</keyword>
<evidence type="ECO:0000313" key="10">
    <source>
        <dbReference type="Proteomes" id="UP000007796"/>
    </source>
</evidence>
<dbReference type="InterPro" id="IPR036396">
    <property type="entry name" value="Cyt_P450_sf"/>
</dbReference>
<keyword evidence="8" id="KW-0812">Transmembrane</keyword>
<dbReference type="Pfam" id="PF00067">
    <property type="entry name" value="p450"/>
    <property type="match status" value="1"/>
</dbReference>
<keyword evidence="7 9" id="KW-0503">Monooxygenase</keyword>
<dbReference type="CDD" id="cd11062">
    <property type="entry name" value="CYP58-like"/>
    <property type="match status" value="1"/>
</dbReference>
<dbReference type="GO" id="GO:0005506">
    <property type="term" value="F:iron ion binding"/>
    <property type="evidence" value="ECO:0007669"/>
    <property type="project" value="InterPro"/>
</dbReference>
<sequence>MDKVAMENFALEAESHLLQFKAQLLSLDRPVLVGGGVLAALAAVVVITLLKGFYNLFLHPLHDIPGPWIAGATRWWLFQRELVKEDAHATILKLHQKYGPLVRISPDEVSVNDVTAYTEIYSQTSKFPKAKYFYYAFTDQTANLFSMYDKKEHIQDKRLMSAAFSKAAILQREDKIYTMADQLMDRIAGISDAKQQFPLLSSFHCMTLDLISEFVFGEAPGSLSLSDFKSPIVQEIANASATIAFFQQFPTCRELLRLAGHYKIKAIPNPFLGLGQVADKGLEIMRSPDNTKWTLFGAMVETAKKHGITLSNEHLVSEGILMLVAGTDTTAIALSTTTHNLIRRPELFEKLRQEIMTVAPTLDSRPKYSDLDALPFLDACVKEGLRISSPVRGRLPRVVPKEGWTFKGRFFKPGTIVSASSLYLLHDEDAFPSPETFDPNRWLGLEDQRAEKLKYFHPFSRGTRQCIGQNLSLIEQKITLSRLVLRFSPVAVSKPSIEWGELGTNAVPDTPLYAQLKCN</sequence>
<comment type="similarity">
    <text evidence="2 7">Belongs to the cytochrome P450 family.</text>
</comment>
<dbReference type="EMBL" id="GL629801">
    <property type="protein sequence ID" value="EFX00361.1"/>
    <property type="molecule type" value="Genomic_DNA"/>
</dbReference>
<evidence type="ECO:0000256" key="2">
    <source>
        <dbReference type="ARBA" id="ARBA00010617"/>
    </source>
</evidence>
<keyword evidence="8" id="KW-0472">Membrane</keyword>
<keyword evidence="4 6" id="KW-0479">Metal-binding</keyword>
<dbReference type="GeneID" id="25980899"/>
<reference evidence="9 10" key="1">
    <citation type="journal article" date="2011" name="Proc. Natl. Acad. Sci. U.S.A.">
        <title>Genome and transcriptome analyses of the mountain pine beetle-fungal symbiont Grosmannia clavigera, a lodgepole pine pathogen.</title>
        <authorList>
            <person name="DiGuistini S."/>
            <person name="Wang Y."/>
            <person name="Liao N.Y."/>
            <person name="Taylor G."/>
            <person name="Tanguay P."/>
            <person name="Feau N."/>
            <person name="Henrissat B."/>
            <person name="Chan S.K."/>
            <person name="Hesse-Orce U."/>
            <person name="Alamouti S.M."/>
            <person name="Tsui C.K.M."/>
            <person name="Docking R.T."/>
            <person name="Levasseur A."/>
            <person name="Haridas S."/>
            <person name="Robertson G."/>
            <person name="Birol I."/>
            <person name="Holt R.A."/>
            <person name="Marra M.A."/>
            <person name="Hamelin R.C."/>
            <person name="Hirst M."/>
            <person name="Jones S.J.M."/>
            <person name="Bohlmann J."/>
            <person name="Breuil C."/>
        </authorList>
    </citation>
    <scope>NUCLEOTIDE SEQUENCE [LARGE SCALE GENOMIC DNA]</scope>
    <source>
        <strain evidence="10">kw1407 / UAMH 11150</strain>
    </source>
</reference>